<evidence type="ECO:0000256" key="4">
    <source>
        <dbReference type="ARBA" id="ARBA00022801"/>
    </source>
</evidence>
<evidence type="ECO:0000256" key="2">
    <source>
        <dbReference type="ARBA" id="ARBA00001946"/>
    </source>
</evidence>
<dbReference type="Gene3D" id="3.90.79.10">
    <property type="entry name" value="Nucleoside Triphosphate Pyrophosphohydrolase"/>
    <property type="match status" value="1"/>
</dbReference>
<evidence type="ECO:0000256" key="3">
    <source>
        <dbReference type="ARBA" id="ARBA00022723"/>
    </source>
</evidence>
<evidence type="ECO:0000256" key="1">
    <source>
        <dbReference type="ARBA" id="ARBA00001936"/>
    </source>
</evidence>
<organism evidence="7">
    <name type="scientific">marine sediment metagenome</name>
    <dbReference type="NCBI Taxonomy" id="412755"/>
    <lineage>
        <taxon>unclassified sequences</taxon>
        <taxon>metagenomes</taxon>
        <taxon>ecological metagenomes</taxon>
    </lineage>
</organism>
<keyword evidence="3" id="KW-0479">Metal-binding</keyword>
<keyword evidence="6" id="KW-0464">Manganese</keyword>
<dbReference type="InterPro" id="IPR045121">
    <property type="entry name" value="CoAse"/>
</dbReference>
<accession>X1F4Q5</accession>
<evidence type="ECO:0000313" key="7">
    <source>
        <dbReference type="EMBL" id="GAH39927.1"/>
    </source>
</evidence>
<protein>
    <submittedName>
        <fullName evidence="7">Uncharacterized protein</fullName>
    </submittedName>
</protein>
<reference evidence="7" key="1">
    <citation type="journal article" date="2014" name="Front. Microbiol.">
        <title>High frequency of phylogenetically diverse reductive dehalogenase-homologous genes in deep subseafloor sedimentary metagenomes.</title>
        <authorList>
            <person name="Kawai M."/>
            <person name="Futagami T."/>
            <person name="Toyoda A."/>
            <person name="Takaki Y."/>
            <person name="Nishi S."/>
            <person name="Hori S."/>
            <person name="Arai W."/>
            <person name="Tsubouchi T."/>
            <person name="Morono Y."/>
            <person name="Uchiyama I."/>
            <person name="Ito T."/>
            <person name="Fujiyama A."/>
            <person name="Inagaki F."/>
            <person name="Takami H."/>
        </authorList>
    </citation>
    <scope>NUCLEOTIDE SEQUENCE</scope>
    <source>
        <strain evidence="7">Expedition CK06-06</strain>
    </source>
</reference>
<keyword evidence="4" id="KW-0378">Hydrolase</keyword>
<gene>
    <name evidence="7" type="ORF">S03H2_13806</name>
</gene>
<evidence type="ECO:0000256" key="6">
    <source>
        <dbReference type="ARBA" id="ARBA00023211"/>
    </source>
</evidence>
<comment type="cofactor">
    <cofactor evidence="1">
        <name>Mn(2+)</name>
        <dbReference type="ChEBI" id="CHEBI:29035"/>
    </cofactor>
</comment>
<evidence type="ECO:0000256" key="5">
    <source>
        <dbReference type="ARBA" id="ARBA00022842"/>
    </source>
</evidence>
<name>X1F4Q5_9ZZZZ</name>
<dbReference type="GO" id="GO:0010945">
    <property type="term" value="F:coenzyme A diphosphatase activity"/>
    <property type="evidence" value="ECO:0007669"/>
    <property type="project" value="InterPro"/>
</dbReference>
<keyword evidence="5" id="KW-0460">Magnesium</keyword>
<dbReference type="PANTHER" id="PTHR12992">
    <property type="entry name" value="NUDIX HYDROLASE"/>
    <property type="match status" value="1"/>
</dbReference>
<comment type="caution">
    <text evidence="7">The sequence shown here is derived from an EMBL/GenBank/DDBJ whole genome shotgun (WGS) entry which is preliminary data.</text>
</comment>
<dbReference type="EMBL" id="BARU01007002">
    <property type="protein sequence ID" value="GAH39927.1"/>
    <property type="molecule type" value="Genomic_DNA"/>
</dbReference>
<dbReference type="AlphaFoldDB" id="X1F4Q5"/>
<dbReference type="GO" id="GO:0046872">
    <property type="term" value="F:metal ion binding"/>
    <property type="evidence" value="ECO:0007669"/>
    <property type="project" value="UniProtKB-KW"/>
</dbReference>
<dbReference type="PANTHER" id="PTHR12992:SF11">
    <property type="entry name" value="MITOCHONDRIAL COENZYME A DIPHOSPHATASE NUDT8"/>
    <property type="match status" value="1"/>
</dbReference>
<comment type="cofactor">
    <cofactor evidence="2">
        <name>Mg(2+)</name>
        <dbReference type="ChEBI" id="CHEBI:18420"/>
    </cofactor>
</comment>
<feature type="non-terminal residue" evidence="7">
    <location>
        <position position="89"/>
    </location>
</feature>
<proteinExistence type="predicted"/>
<dbReference type="InterPro" id="IPR015797">
    <property type="entry name" value="NUDIX_hydrolase-like_dom_sf"/>
</dbReference>
<dbReference type="SUPFAM" id="SSF55811">
    <property type="entry name" value="Nudix"/>
    <property type="match status" value="1"/>
</dbReference>
<sequence>MLVNTALRECAEEIGLMAGDVEVLGELDDFVTQVSSYIISPFVAIIPWPYKFKVNRKEIEEIIEVPISALLDMGRLRLETRIIDDEEVT</sequence>